<evidence type="ECO:0000313" key="1">
    <source>
        <dbReference type="EMBL" id="KAJ4704354.1"/>
    </source>
</evidence>
<name>A0ACC1WZM8_MELAZ</name>
<proteinExistence type="predicted"/>
<dbReference type="EMBL" id="CM051405">
    <property type="protein sequence ID" value="KAJ4704354.1"/>
    <property type="molecule type" value="Genomic_DNA"/>
</dbReference>
<dbReference type="Proteomes" id="UP001164539">
    <property type="component" value="Chromosome 12"/>
</dbReference>
<keyword evidence="2" id="KW-1185">Reference proteome</keyword>
<reference evidence="1 2" key="1">
    <citation type="journal article" date="2023" name="Science">
        <title>Complex scaffold remodeling in plant triterpene biosynthesis.</title>
        <authorList>
            <person name="De La Pena R."/>
            <person name="Hodgson H."/>
            <person name="Liu J.C."/>
            <person name="Stephenson M.J."/>
            <person name="Martin A.C."/>
            <person name="Owen C."/>
            <person name="Harkess A."/>
            <person name="Leebens-Mack J."/>
            <person name="Jimenez L.E."/>
            <person name="Osbourn A."/>
            <person name="Sattely E.S."/>
        </authorList>
    </citation>
    <scope>NUCLEOTIDE SEQUENCE [LARGE SCALE GENOMIC DNA]</scope>
    <source>
        <strain evidence="2">cv. JPN11</strain>
        <tissue evidence="1">Leaf</tissue>
    </source>
</reference>
<comment type="caution">
    <text evidence="1">The sequence shown here is derived from an EMBL/GenBank/DDBJ whole genome shotgun (WGS) entry which is preliminary data.</text>
</comment>
<protein>
    <submittedName>
        <fullName evidence="1">U-box domain-containing protein</fullName>
    </submittedName>
</protein>
<accession>A0ACC1WZM8</accession>
<sequence length="95" mass="11317">MIVKMGKWRGWLCCKQSFLLSTKCIFLKINSGFRKKNKGKRDVLLSLYKDLESCQEYEDIQVMWAMVHSSSCTQNSRNTSMKKRASYWRFCFRPT</sequence>
<organism evidence="1 2">
    <name type="scientific">Melia azedarach</name>
    <name type="common">Chinaberry tree</name>
    <dbReference type="NCBI Taxonomy" id="155640"/>
    <lineage>
        <taxon>Eukaryota</taxon>
        <taxon>Viridiplantae</taxon>
        <taxon>Streptophyta</taxon>
        <taxon>Embryophyta</taxon>
        <taxon>Tracheophyta</taxon>
        <taxon>Spermatophyta</taxon>
        <taxon>Magnoliopsida</taxon>
        <taxon>eudicotyledons</taxon>
        <taxon>Gunneridae</taxon>
        <taxon>Pentapetalae</taxon>
        <taxon>rosids</taxon>
        <taxon>malvids</taxon>
        <taxon>Sapindales</taxon>
        <taxon>Meliaceae</taxon>
        <taxon>Melia</taxon>
    </lineage>
</organism>
<gene>
    <name evidence="1" type="ORF">OWV82_021277</name>
</gene>
<evidence type="ECO:0000313" key="2">
    <source>
        <dbReference type="Proteomes" id="UP001164539"/>
    </source>
</evidence>